<dbReference type="EMBL" id="VNIB01000011">
    <property type="protein sequence ID" value="TYO97128.1"/>
    <property type="molecule type" value="Genomic_DNA"/>
</dbReference>
<keyword evidence="2" id="KW-0732">Signal</keyword>
<dbReference type="RefSeq" id="WP_148896521.1">
    <property type="nucleotide sequence ID" value="NZ_VNIB01000011.1"/>
</dbReference>
<evidence type="ECO:0000256" key="2">
    <source>
        <dbReference type="SAM" id="SignalP"/>
    </source>
</evidence>
<proteinExistence type="predicted"/>
<dbReference type="Proteomes" id="UP000324159">
    <property type="component" value="Unassembled WGS sequence"/>
</dbReference>
<feature type="chain" id="PRO_5022989546" description="CBM11 domain-containing protein" evidence="2">
    <location>
        <begin position="26"/>
        <end position="243"/>
    </location>
</feature>
<feature type="signal peptide" evidence="2">
    <location>
        <begin position="1"/>
        <end position="25"/>
    </location>
</feature>
<gene>
    <name evidence="3" type="ORF">EDC39_11158</name>
</gene>
<feature type="region of interest" description="Disordered" evidence="1">
    <location>
        <begin position="29"/>
        <end position="63"/>
    </location>
</feature>
<evidence type="ECO:0008006" key="5">
    <source>
        <dbReference type="Google" id="ProtNLM"/>
    </source>
</evidence>
<dbReference type="AlphaFoldDB" id="A0A5D3WG32"/>
<evidence type="ECO:0000256" key="1">
    <source>
        <dbReference type="SAM" id="MobiDB-lite"/>
    </source>
</evidence>
<keyword evidence="4" id="KW-1185">Reference proteome</keyword>
<evidence type="ECO:0000313" key="3">
    <source>
        <dbReference type="EMBL" id="TYO97128.1"/>
    </source>
</evidence>
<reference evidence="3 4" key="1">
    <citation type="submission" date="2019-07" db="EMBL/GenBank/DDBJ databases">
        <title>Genomic Encyclopedia of Type Strains, Phase IV (KMG-IV): sequencing the most valuable type-strain genomes for metagenomic binning, comparative biology and taxonomic classification.</title>
        <authorList>
            <person name="Goeker M."/>
        </authorList>
    </citation>
    <scope>NUCLEOTIDE SEQUENCE [LARGE SCALE GENOMIC DNA]</scope>
    <source>
        <strain evidence="3 4">SS015</strain>
    </source>
</reference>
<name>A0A5D3WG32_9BACT</name>
<dbReference type="OrthoDB" id="5402340at2"/>
<evidence type="ECO:0000313" key="4">
    <source>
        <dbReference type="Proteomes" id="UP000324159"/>
    </source>
</evidence>
<sequence>MALHPLTRPLVPLLFLLLVACNQQTAEPVEPAAATGGDSPPRTESATEAEQPSRPKPPAPPLFEDFEGQPRISLFPRAGQVRPDEKDELFPFWLTYLDHLRRITGVLQLETDQGSNRVFAFRGLKNVDSVGYFSPMAVEPDTSYRVSVRIRTDLPPQSWAGIGIQEFDRFLWIPDQFDSKLKKEHLLASHVGFSLNGRNGWGRRQFTFTTGPKTRMIHLILFIDGQTDRKPVLFDDLTIEPVE</sequence>
<protein>
    <recommendedName>
        <fullName evidence="5">CBM11 domain-containing protein</fullName>
    </recommendedName>
</protein>
<comment type="caution">
    <text evidence="3">The sequence shown here is derived from an EMBL/GenBank/DDBJ whole genome shotgun (WGS) entry which is preliminary data.</text>
</comment>
<dbReference type="Gene3D" id="2.60.120.260">
    <property type="entry name" value="Galactose-binding domain-like"/>
    <property type="match status" value="1"/>
</dbReference>
<accession>A0A5D3WG32</accession>
<organism evidence="3 4">
    <name type="scientific">Geothermobacter ehrlichii</name>
    <dbReference type="NCBI Taxonomy" id="213224"/>
    <lineage>
        <taxon>Bacteria</taxon>
        <taxon>Pseudomonadati</taxon>
        <taxon>Thermodesulfobacteriota</taxon>
        <taxon>Desulfuromonadia</taxon>
        <taxon>Desulfuromonadales</taxon>
        <taxon>Geothermobacteraceae</taxon>
        <taxon>Geothermobacter</taxon>
    </lineage>
</organism>